<proteinExistence type="predicted"/>
<feature type="compositionally biased region" description="Low complexity" evidence="1">
    <location>
        <begin position="482"/>
        <end position="504"/>
    </location>
</feature>
<dbReference type="SUPFAM" id="SSF53850">
    <property type="entry name" value="Periplasmic binding protein-like II"/>
    <property type="match status" value="1"/>
</dbReference>
<sequence>MVAGRRYLALAVAVTALSLTACTADPPPPVESTETVKPTTTPVTPAMRVVSVAIDQVGDGFNPHLLADLSPVNSAVGNLVLPSVFRPISSPVQPGQAEWVLDDSLAVSAEVVSEAPFTIRYQLRNEAQWSDGAPIAAEDFRYLWQQMISVPGVVNPAGYQLISDVTSSGGGKTVNVVMRAAYPAWRELFTDLLPSHLVKDTPGGFSTGLSEGIPVSGAHFHVRSVDRGRDEIILERNDRFWGEPSDPDQIVMRRAGSAAQLAEAMRTDDSQIAQIHAGSATDIQLSAVPGVSTAFTFVPRTLDMTVNGRSAMFADVRVRKAVLGLLDSDLLAVVAAGSESAAVPAKAQILSPSDPGYVPTAPPKQSRERSMEQLVESGYVVVPPAGPVVVGGTNGSVVRDGKPLELTLGAPENDDIAIAVANTAADELRDAGIAATVKSLPAEELYGKELTTGSVDMVVGWIRAGVDPATSLASRFSCPLTPTVPVTTTETPESTSTAPTPTTARESDSEAPSNISGLCDPSLQPRIDEALSGIGDFGALIADAEPKLWDLAAVLPIVQDRTLAALGTGVEGVTLTSPVQVGIFGDATNWVRVKE</sequence>
<dbReference type="GO" id="GO:1904680">
    <property type="term" value="F:peptide transmembrane transporter activity"/>
    <property type="evidence" value="ECO:0007669"/>
    <property type="project" value="TreeGrafter"/>
</dbReference>
<dbReference type="PANTHER" id="PTHR30290:SF65">
    <property type="entry name" value="MONOACYL PHOSPHATIDYLINOSITOL TETRAMANNOSIDE-BINDING PROTEIN LPQW-RELATED"/>
    <property type="match status" value="1"/>
</dbReference>
<dbReference type="GO" id="GO:0015833">
    <property type="term" value="P:peptide transport"/>
    <property type="evidence" value="ECO:0007669"/>
    <property type="project" value="TreeGrafter"/>
</dbReference>
<dbReference type="PROSITE" id="PS51257">
    <property type="entry name" value="PROKAR_LIPOPROTEIN"/>
    <property type="match status" value="1"/>
</dbReference>
<protein>
    <submittedName>
        <fullName evidence="4">ABC-type transport system substrate-binding protein</fullName>
    </submittedName>
</protein>
<dbReference type="InterPro" id="IPR000914">
    <property type="entry name" value="SBP_5_dom"/>
</dbReference>
<feature type="region of interest" description="Disordered" evidence="1">
    <location>
        <begin position="482"/>
        <end position="519"/>
    </location>
</feature>
<feature type="signal peptide" evidence="2">
    <location>
        <begin position="1"/>
        <end position="23"/>
    </location>
</feature>
<organism evidence="4">
    <name type="scientific">Nocardia globerula</name>
    <dbReference type="NCBI Taxonomy" id="1818"/>
    <lineage>
        <taxon>Bacteria</taxon>
        <taxon>Bacillati</taxon>
        <taxon>Actinomycetota</taxon>
        <taxon>Actinomycetes</taxon>
        <taxon>Mycobacteriales</taxon>
        <taxon>Nocardiaceae</taxon>
        <taxon>Nocardia</taxon>
    </lineage>
</organism>
<dbReference type="Gene3D" id="3.90.76.10">
    <property type="entry name" value="Dipeptide-binding Protein, Domain 1"/>
    <property type="match status" value="1"/>
</dbReference>
<gene>
    <name evidence="4" type="ORF">FNL38_10256</name>
</gene>
<reference evidence="4" key="1">
    <citation type="submission" date="2019-07" db="EMBL/GenBank/DDBJ databases">
        <title>Genomic Encyclopedia of Type Strains, Phase IV (KMG-IV): sequencing the most valuable type-strain genomes for metagenomic binning, comparative biology and taxonomic classification.</title>
        <authorList>
            <person name="Goeker M."/>
        </authorList>
    </citation>
    <scope>NUCLEOTIDE SEQUENCE</scope>
    <source>
        <strain evidence="4">DSM 44596</strain>
    </source>
</reference>
<comment type="caution">
    <text evidence="4">The sequence shown here is derived from an EMBL/GenBank/DDBJ whole genome shotgun (WGS) entry which is preliminary data.</text>
</comment>
<dbReference type="Gene3D" id="3.10.105.10">
    <property type="entry name" value="Dipeptide-binding Protein, Domain 3"/>
    <property type="match status" value="1"/>
</dbReference>
<evidence type="ECO:0000259" key="3">
    <source>
        <dbReference type="Pfam" id="PF00496"/>
    </source>
</evidence>
<dbReference type="CDD" id="cd08501">
    <property type="entry name" value="PBP2_Lpqw"/>
    <property type="match status" value="1"/>
</dbReference>
<accession>A0A652YS00</accession>
<dbReference type="Pfam" id="PF00496">
    <property type="entry name" value="SBP_bac_5"/>
    <property type="match status" value="1"/>
</dbReference>
<dbReference type="InterPro" id="IPR039424">
    <property type="entry name" value="SBP_5"/>
</dbReference>
<evidence type="ECO:0000256" key="2">
    <source>
        <dbReference type="SAM" id="SignalP"/>
    </source>
</evidence>
<feature type="domain" description="Solute-binding protein family 5" evidence="3">
    <location>
        <begin position="105"/>
        <end position="476"/>
    </location>
</feature>
<dbReference type="Gene3D" id="3.40.190.10">
    <property type="entry name" value="Periplasmic binding protein-like II"/>
    <property type="match status" value="1"/>
</dbReference>
<keyword evidence="2" id="KW-0732">Signal</keyword>
<evidence type="ECO:0000256" key="1">
    <source>
        <dbReference type="SAM" id="MobiDB-lite"/>
    </source>
</evidence>
<dbReference type="AlphaFoldDB" id="A0A652YS00"/>
<dbReference type="PANTHER" id="PTHR30290">
    <property type="entry name" value="PERIPLASMIC BINDING COMPONENT OF ABC TRANSPORTER"/>
    <property type="match status" value="1"/>
</dbReference>
<feature type="chain" id="PRO_5039523447" evidence="2">
    <location>
        <begin position="24"/>
        <end position="595"/>
    </location>
</feature>
<name>A0A652YS00_NOCGL</name>
<dbReference type="EMBL" id="VNIQ01000002">
    <property type="protein sequence ID" value="TYQ05927.1"/>
    <property type="molecule type" value="Genomic_DNA"/>
</dbReference>
<evidence type="ECO:0000313" key="4">
    <source>
        <dbReference type="EMBL" id="TYQ05927.1"/>
    </source>
</evidence>